<keyword evidence="1" id="KW-0472">Membrane</keyword>
<proteinExistence type="predicted"/>
<accession>A0ABT0SDH4</accession>
<keyword evidence="1" id="KW-1133">Transmembrane helix</keyword>
<protein>
    <recommendedName>
        <fullName evidence="4">Transmembrane protein</fullName>
    </recommendedName>
</protein>
<keyword evidence="1" id="KW-0812">Transmembrane</keyword>
<sequence length="134" mass="14277">MDSKLKDLVARTNIDELVQPPPAGIDLNQPVQSTVATVIEPARSTTDPLQIHFATADIVGKLQEPHAGGGLRSFALVFLGGPALLFGALSIATAWSNPAVGVVRAVAVTLFGLAMIGFWPWLLLRGRRRARRGD</sequence>
<evidence type="ECO:0000256" key="1">
    <source>
        <dbReference type="SAM" id="Phobius"/>
    </source>
</evidence>
<organism evidence="2 3">
    <name type="scientific">Stenotrophomonas mori</name>
    <dbReference type="NCBI Taxonomy" id="2871096"/>
    <lineage>
        <taxon>Bacteria</taxon>
        <taxon>Pseudomonadati</taxon>
        <taxon>Pseudomonadota</taxon>
        <taxon>Gammaproteobacteria</taxon>
        <taxon>Lysobacterales</taxon>
        <taxon>Lysobacteraceae</taxon>
        <taxon>Stenotrophomonas</taxon>
    </lineage>
</organism>
<name>A0ABT0SDH4_9GAMM</name>
<dbReference type="RefSeq" id="WP_250060918.1">
    <property type="nucleotide sequence ID" value="NZ_JAIKTS010000001.1"/>
</dbReference>
<dbReference type="EMBL" id="JAIKTS010000001">
    <property type="protein sequence ID" value="MCL7713128.1"/>
    <property type="molecule type" value="Genomic_DNA"/>
</dbReference>
<evidence type="ECO:0000313" key="3">
    <source>
        <dbReference type="Proteomes" id="UP001431235"/>
    </source>
</evidence>
<feature type="transmembrane region" description="Helical" evidence="1">
    <location>
        <begin position="74"/>
        <end position="95"/>
    </location>
</feature>
<evidence type="ECO:0000313" key="2">
    <source>
        <dbReference type="EMBL" id="MCL7713128.1"/>
    </source>
</evidence>
<gene>
    <name evidence="2" type="ORF">K5L01_00445</name>
</gene>
<feature type="transmembrane region" description="Helical" evidence="1">
    <location>
        <begin position="101"/>
        <end position="124"/>
    </location>
</feature>
<evidence type="ECO:0008006" key="4">
    <source>
        <dbReference type="Google" id="ProtNLM"/>
    </source>
</evidence>
<reference evidence="2 3" key="1">
    <citation type="submission" date="2021-08" db="EMBL/GenBank/DDBJ databases">
        <title>Novel members of of the genus Stenotrophomonas from differernt environment.</title>
        <authorList>
            <person name="Deng Y."/>
        </authorList>
    </citation>
    <scope>NUCLEOTIDE SEQUENCE [LARGE SCALE GENOMIC DNA]</scope>
    <source>
        <strain evidence="2 3">CPCC 101365</strain>
    </source>
</reference>
<dbReference type="Proteomes" id="UP001431235">
    <property type="component" value="Unassembled WGS sequence"/>
</dbReference>
<keyword evidence="3" id="KW-1185">Reference proteome</keyword>
<comment type="caution">
    <text evidence="2">The sequence shown here is derived from an EMBL/GenBank/DDBJ whole genome shotgun (WGS) entry which is preliminary data.</text>
</comment>